<reference evidence="4" key="2">
    <citation type="submission" date="2024-04" db="EMBL/GenBank/DDBJ databases">
        <authorList>
            <person name="Chen Y."/>
            <person name="Shah S."/>
            <person name="Dougan E. K."/>
            <person name="Thang M."/>
            <person name="Chan C."/>
        </authorList>
    </citation>
    <scope>NUCLEOTIDE SEQUENCE [LARGE SCALE GENOMIC DNA]</scope>
</reference>
<sequence length="1621" mass="184270">DVYFAKLAEQAERYDEKAHPLRCGVLNVLLLLCWLLFRCEAILLFVNFLVRNFSRSVITALMAAELRGSSWTLAFKFWWYRLNVLDFRLACFVSELICIFAVAVLFFWKGRDRGLKKNGEKGRLTAWDPMLLHLLVTADMTVWCLNWQKPLDIKGVTGGKAQTMEQKLLHGLQALIQDVVSNPTPVTRGGGKGGKTKQKKDTVSLNKKGDEYGLVQALQQLTARAAAQPQGLLDRLKTLIDVTEKGKLKPGKRWRKRQATAPATVADGASRTVAVPKNAENIGAKPRTRWSQSRAWKARAQDCGVKQVLRGSGALCHALDENEAGNLLCQATDLQDWSEALLISQAAGGHGCCSASEQRFLNDAVDRVVQTKAKQGLSTLHEWNQAVTAAIAWNSFALDRQRKAMVILEESDAKSQVAQGPGKFFRHWLSGISASPKDLFLHLGDTWRFEKVPNENLIRGFARVKGREHALQMLKASGQEHKGQVWFLDPTSWGALTDSPPRLLWCDKEARENLLAFANRIFRDAGQFGVARGRVQLALRVKADDSRLKPVDGSTYVTNDLQDTFDAITNFWQQIWQRNAKCEELLRLRSNTLTRPPGPAMQNDWHLQPSELHALAQYNSGAAGPDGHWTDPMFISGQEAVKNYFRAEKFWHDQGFVFGNCKWATRVAEFLHDFGFQKLDNGLWRLHTITFDFRCDDAIFKATLNHFAHSLREAFRHQQMLGFVASSRRDAREIVTDFVYDPKVLTAASKLYKQANSHQRAVMLGAALSPAAYDKIADREVSTRCILCGQCRTPDWRHVAWDCMHFHGTRPPVLELQLRCVCQCAAISASFMRFDIRSYALAMWKGMPWFGLLCTPFFAQFFVIIRRKRICPSVCTLSRLRLKLNQRRQRLRGGGGGLADALQKLLESHQNAECEDREEAWLRRKLESLLSKKQSNGTLMTGLRTILQEAEAWQTQAQAPATKASRWKASKFRSQPWEPSKAHPDQCQGPSTTGNAWHTSHINKKQSSRWQKEHSEEWHQVKWRPRPQEFGDPGKVRIFCDVVDLSDRLDLMNDQMLDHGDLHVVFHADDCHISQKLQVRAGWLFFIGHDGTELARPKNTTTISLRQRIENSVVLRMILDRKYCRYWNTSNAGAQARAWCHAQSAMAQESIQDIWGLNLIDKAFVKCMVRVANAEVAETLLRASGTEHAGNRWFIEGLTPDMTPMAMQWIPWNGQENWLEYGARLHMLMMCANVWSKMVLMKSKFWKTPKKSTHIVWTFNAKRDDREEIIQSCIVDEEGISYDVVMTRAVKTRRVQTKSTPLRTPKRMFLNLEKSWQNSRPAAAPSIAANDKEQETETWDHEEDEAILDWNGPRDSDKEIVYFMHWCKPWQNRWCGPEAFVSVILHRKSLPRNDPDVPHLSFLILLLSMMALLGFLNANGYDNCWASLSYMADNFGVFGLVETHTNTWQCSKVAAKLQAEGFRVWSIAATEHRDIRGRTNFSGGIIAAVRANRKGFHFDELQGEDGSLIILDLQHCILGFAWARNGLTADSELAQCIFDAQCLAHIQNIPWVMVGDWNLLPHQNPLLDPGTALVAATDEFGELLPTRWSNLDSMKPTLNYSKPAEVSADVWMAAFQAEWQH</sequence>
<proteinExistence type="predicted"/>
<dbReference type="EMBL" id="CAMXCT030006685">
    <property type="protein sequence ID" value="CAL4805580.1"/>
    <property type="molecule type" value="Genomic_DNA"/>
</dbReference>
<organism evidence="3">
    <name type="scientific">Cladocopium goreaui</name>
    <dbReference type="NCBI Taxonomy" id="2562237"/>
    <lineage>
        <taxon>Eukaryota</taxon>
        <taxon>Sar</taxon>
        <taxon>Alveolata</taxon>
        <taxon>Dinophyceae</taxon>
        <taxon>Suessiales</taxon>
        <taxon>Symbiodiniaceae</taxon>
        <taxon>Cladocopium</taxon>
    </lineage>
</organism>
<keyword evidence="2" id="KW-0812">Transmembrane</keyword>
<feature type="non-terminal residue" evidence="3">
    <location>
        <position position="1"/>
    </location>
</feature>
<gene>
    <name evidence="3" type="ORF">C1SCF055_LOCUS42855</name>
</gene>
<evidence type="ECO:0000313" key="4">
    <source>
        <dbReference type="EMBL" id="CAL1171643.1"/>
    </source>
</evidence>
<evidence type="ECO:0000256" key="1">
    <source>
        <dbReference type="SAM" id="MobiDB-lite"/>
    </source>
</evidence>
<evidence type="ECO:0000256" key="2">
    <source>
        <dbReference type="SAM" id="Phobius"/>
    </source>
</evidence>
<feature type="compositionally biased region" description="Polar residues" evidence="1">
    <location>
        <begin position="988"/>
        <end position="1000"/>
    </location>
</feature>
<evidence type="ECO:0000313" key="5">
    <source>
        <dbReference type="Proteomes" id="UP001152797"/>
    </source>
</evidence>
<name>A0A9P1GNY0_9DINO</name>
<dbReference type="Proteomes" id="UP001152797">
    <property type="component" value="Unassembled WGS sequence"/>
</dbReference>
<keyword evidence="2" id="KW-0472">Membrane</keyword>
<dbReference type="EMBL" id="CAMXCT010006685">
    <property type="protein sequence ID" value="CAI4018268.1"/>
    <property type="molecule type" value="Genomic_DNA"/>
</dbReference>
<feature type="transmembrane region" description="Helical" evidence="2">
    <location>
        <begin position="28"/>
        <end position="50"/>
    </location>
</feature>
<feature type="transmembrane region" description="Helical" evidence="2">
    <location>
        <begin position="87"/>
        <end position="108"/>
    </location>
</feature>
<keyword evidence="5" id="KW-1185">Reference proteome</keyword>
<reference evidence="3" key="1">
    <citation type="submission" date="2022-10" db="EMBL/GenBank/DDBJ databases">
        <authorList>
            <person name="Chen Y."/>
            <person name="Dougan E. K."/>
            <person name="Chan C."/>
            <person name="Rhodes N."/>
            <person name="Thang M."/>
        </authorList>
    </citation>
    <scope>NUCLEOTIDE SEQUENCE</scope>
</reference>
<accession>A0A9P1GNY0</accession>
<feature type="non-terminal residue" evidence="3">
    <location>
        <position position="1621"/>
    </location>
</feature>
<protein>
    <submittedName>
        <fullName evidence="3">Uncharacterized protein</fullName>
    </submittedName>
</protein>
<dbReference type="EMBL" id="CAMXCT020006685">
    <property type="protein sequence ID" value="CAL1171643.1"/>
    <property type="molecule type" value="Genomic_DNA"/>
</dbReference>
<feature type="region of interest" description="Disordered" evidence="1">
    <location>
        <begin position="973"/>
        <end position="1010"/>
    </location>
</feature>
<comment type="caution">
    <text evidence="3">The sequence shown here is derived from an EMBL/GenBank/DDBJ whole genome shotgun (WGS) entry which is preliminary data.</text>
</comment>
<keyword evidence="2" id="KW-1133">Transmembrane helix</keyword>
<evidence type="ECO:0000313" key="3">
    <source>
        <dbReference type="EMBL" id="CAI4018268.1"/>
    </source>
</evidence>